<comment type="caution">
    <text evidence="3">The sequence shown here is derived from an EMBL/GenBank/DDBJ whole genome shotgun (WGS) entry which is preliminary data.</text>
</comment>
<reference evidence="3 4" key="1">
    <citation type="submission" date="2021-05" db="EMBL/GenBank/DDBJ databases">
        <title>Description of Cellulomonas sp. DKR-3 sp. nov.</title>
        <authorList>
            <person name="Dahal R.H."/>
            <person name="Chaudhary D.K."/>
        </authorList>
    </citation>
    <scope>NUCLEOTIDE SEQUENCE [LARGE SCALE GENOMIC DNA]</scope>
    <source>
        <strain evidence="3 4">DKR-3</strain>
    </source>
</reference>
<dbReference type="InterPro" id="IPR019692">
    <property type="entry name" value="CFP-6_PH"/>
</dbReference>
<protein>
    <submittedName>
        <fullName evidence="3">PH domain-containing protein</fullName>
    </submittedName>
</protein>
<evidence type="ECO:0000313" key="4">
    <source>
        <dbReference type="Proteomes" id="UP000722125"/>
    </source>
</evidence>
<keyword evidence="1" id="KW-0472">Membrane</keyword>
<dbReference type="RefSeq" id="WP_214351161.1">
    <property type="nucleotide sequence ID" value="NZ_JAHBOH010000001.1"/>
</dbReference>
<keyword evidence="1" id="KW-0812">Transmembrane</keyword>
<dbReference type="Pfam" id="PF10756">
    <property type="entry name" value="bPH_6"/>
    <property type="match status" value="1"/>
</dbReference>
<evidence type="ECO:0000256" key="1">
    <source>
        <dbReference type="SAM" id="Phobius"/>
    </source>
</evidence>
<organism evidence="3 4">
    <name type="scientific">Cellulomonas fulva</name>
    <dbReference type="NCBI Taxonomy" id="2835530"/>
    <lineage>
        <taxon>Bacteria</taxon>
        <taxon>Bacillati</taxon>
        <taxon>Actinomycetota</taxon>
        <taxon>Actinomycetes</taxon>
        <taxon>Micrococcales</taxon>
        <taxon>Cellulomonadaceae</taxon>
        <taxon>Cellulomonas</taxon>
    </lineage>
</organism>
<dbReference type="Proteomes" id="UP000722125">
    <property type="component" value="Unassembled WGS sequence"/>
</dbReference>
<evidence type="ECO:0000313" key="3">
    <source>
        <dbReference type="EMBL" id="MBT0995157.1"/>
    </source>
</evidence>
<accession>A0ABS5U1D4</accession>
<keyword evidence="1" id="KW-1133">Transmembrane helix</keyword>
<evidence type="ECO:0000259" key="2">
    <source>
        <dbReference type="Pfam" id="PF10756"/>
    </source>
</evidence>
<dbReference type="EMBL" id="JAHBOH010000001">
    <property type="protein sequence ID" value="MBT0995157.1"/>
    <property type="molecule type" value="Genomic_DNA"/>
</dbReference>
<keyword evidence="4" id="KW-1185">Reference proteome</keyword>
<gene>
    <name evidence="3" type="ORF">KIN34_12780</name>
</gene>
<proteinExistence type="predicted"/>
<name>A0ABS5U1D4_9CELL</name>
<feature type="domain" description="Low molecular weight protein antigen 6 PH" evidence="2">
    <location>
        <begin position="70"/>
        <end position="131"/>
    </location>
</feature>
<sequence length="145" mass="15855">MPADPALRPFRPHLARIVAWALVVLVLAATGVLVALMPDLTALDRTGFVLLGLLIAWFCWRQASVAAVPDERGLTVRNLLVTTHLQWEQIVSVRFGDRPWVQLDLADGDTLAVMGVQRADGERANAEARRLATLVAARSRGLPDD</sequence>
<feature type="transmembrane region" description="Helical" evidence="1">
    <location>
        <begin position="17"/>
        <end position="36"/>
    </location>
</feature>